<dbReference type="Proteomes" id="UP000251666">
    <property type="component" value="Chromosome"/>
</dbReference>
<dbReference type="AlphaFoldDB" id="A0A2Z4ZFR9"/>
<dbReference type="EMBL" id="CP022202">
    <property type="protein sequence ID" value="AXA62515.1"/>
    <property type="molecule type" value="Genomic_DNA"/>
</dbReference>
<protein>
    <recommendedName>
        <fullName evidence="3">DUF4238 domain-containing protein</fullName>
    </recommendedName>
</protein>
<dbReference type="Pfam" id="PF14022">
    <property type="entry name" value="DUF4238"/>
    <property type="match status" value="1"/>
</dbReference>
<evidence type="ECO:0000313" key="1">
    <source>
        <dbReference type="EMBL" id="AXA62515.1"/>
    </source>
</evidence>
<gene>
    <name evidence="1" type="ORF">CEQ51_21345</name>
</gene>
<organism evidence="1 2">
    <name type="scientific">Pseudomonas thivervalensis</name>
    <dbReference type="NCBI Taxonomy" id="86265"/>
    <lineage>
        <taxon>Bacteria</taxon>
        <taxon>Pseudomonadati</taxon>
        <taxon>Pseudomonadota</taxon>
        <taxon>Gammaproteobacteria</taxon>
        <taxon>Pseudomonadales</taxon>
        <taxon>Pseudomonadaceae</taxon>
        <taxon>Pseudomonas</taxon>
    </lineage>
</organism>
<evidence type="ECO:0000313" key="2">
    <source>
        <dbReference type="Proteomes" id="UP000251666"/>
    </source>
</evidence>
<accession>A0A2Z4ZFR9</accession>
<sequence>MGSSNLRDLGMPQLRKDNHYVPKLYLKQWANNGKIPTYRLLVQNENVPLWREQSLKGIAYHQHLYTYLAGQEETDEFERWLDSEFENPAEEAIRRVVREERLFPEHWRRLVRFAAALDVRTPARLRQFIHNQNETLEALMDETMQRSVRDMEEAVGRNERLACGSEDDDALSLFKISIEPLQDGGGQVKAETIIGRRMWIWQMRHLLTKTLGRVPAHKWTILHAPPGMSWPTSDNPLIRLNFQDSENYDFGGGWGVKNGDILLPLSPKHLLHTSIGNRPWRRGTTPNFEIYRLMRKIIIEHADRYVFAQDPSDIHLIRPRLVCPKAYENELESWQNWHRSQCQAEIELQR</sequence>
<evidence type="ECO:0008006" key="3">
    <source>
        <dbReference type="Google" id="ProtNLM"/>
    </source>
</evidence>
<name>A0A2Z4ZFR9_9PSED</name>
<dbReference type="KEGG" id="pthv:CE140_20795"/>
<dbReference type="InterPro" id="IPR025332">
    <property type="entry name" value="DUF4238"/>
</dbReference>
<proteinExistence type="predicted"/>
<keyword evidence="2" id="KW-1185">Reference proteome</keyword>
<reference evidence="2" key="1">
    <citation type="journal article" date="2021" name="Front. Microbiol.">
        <title>Genomic Analysis of the 1-Aminocyclopropane-1-Carboxylate Deaminase-Producing Pseudomonas thivervalensis SC5 Reveals Its Multifaceted Roles in Soil and in Beneficial Interactions With Plants.</title>
        <authorList>
            <person name="Nascimento F.X."/>
            <person name="Uron P."/>
            <person name="Glick B.R."/>
            <person name="Giachini A."/>
            <person name="Rossi M.J."/>
        </authorList>
    </citation>
    <scope>NUCLEOTIDE SEQUENCE [LARGE SCALE GENOMIC DNA]</scope>
    <source>
        <strain evidence="2">PLM3</strain>
    </source>
</reference>